<evidence type="ECO:0000313" key="3">
    <source>
        <dbReference type="Proteomes" id="UP000750711"/>
    </source>
</evidence>
<dbReference type="InterPro" id="IPR001810">
    <property type="entry name" value="F-box_dom"/>
</dbReference>
<dbReference type="Pfam" id="PF24539">
    <property type="entry name" value="DUF7600"/>
    <property type="match status" value="1"/>
</dbReference>
<dbReference type="AlphaFoldDB" id="A0A9P8LAW2"/>
<dbReference type="SUPFAM" id="SSF51101">
    <property type="entry name" value="Mannose-binding lectins"/>
    <property type="match status" value="1"/>
</dbReference>
<comment type="caution">
    <text evidence="2">The sequence shown here is derived from an EMBL/GenBank/DDBJ whole genome shotgun (WGS) entry which is preliminary data.</text>
</comment>
<proteinExistence type="predicted"/>
<protein>
    <recommendedName>
        <fullName evidence="1">F-box domain-containing protein</fullName>
    </recommendedName>
</protein>
<dbReference type="Gene3D" id="1.20.1280.50">
    <property type="match status" value="1"/>
</dbReference>
<sequence length="622" mass="68804">MARRLYSSQSRAFISGVGHHDNHVTTWTAPLPVLDGLPATGHDGFVLHDACWLLLQRAFQPDEIPLGRLLEVCQSLPFPYLGSSINWGHYYGGLYIPDDQCHYPWEDQRTEGDYNEKMYSYVQENPYNVPEIPPLLAMRLEHPPEWLPKTQRRDCFSRLPWEILEAVAIKLPTGDALGLRLVSKAFLPLISSGIFWASRFEAGGDRDFIFEKRKSRDTTDWKNLYRLTGHANNSPGLRNRKRIWDLIRPLADLISLRLAEGPGTACEDRSFANLTWSKVVGDIIEEASLRYPRGFCEGCRLFGTHRAHVPKHLSKISFSIISISNVSYVTGVRLITEKGPDICLGLVSEGNGVTREVTALRGFILAAGSRGIRALKVVGEDGSPSEWVGRPNNSPITERLARFNSVAALEVGFDGYKIVSFGVSEEVSPSVQTPKVQNLSLRETALWYPTVPESTLCVNEMSFPGENPSSARYQPIFWIHFGGAGGRYLRHITGVSICHLWSLGGLEFHYDTAHGPAGARKLGRYKATITSKISNFPIDGAGGELIETLEVGFECGDFTSIKITTNRKRSFHSTGLIPSGPMKPVAIAPGTTLTGLYCLCTKQVGVGPATFILKTSVVDKKG</sequence>
<keyword evidence="3" id="KW-1185">Reference proteome</keyword>
<dbReference type="Proteomes" id="UP000750711">
    <property type="component" value="Unassembled WGS sequence"/>
</dbReference>
<name>A0A9P8LAW2_9PEZI</name>
<dbReference type="PROSITE" id="PS50181">
    <property type="entry name" value="FBOX"/>
    <property type="match status" value="1"/>
</dbReference>
<organism evidence="2 3">
    <name type="scientific">Trichoglossum hirsutum</name>
    <dbReference type="NCBI Taxonomy" id="265104"/>
    <lineage>
        <taxon>Eukaryota</taxon>
        <taxon>Fungi</taxon>
        <taxon>Dikarya</taxon>
        <taxon>Ascomycota</taxon>
        <taxon>Pezizomycotina</taxon>
        <taxon>Geoglossomycetes</taxon>
        <taxon>Geoglossales</taxon>
        <taxon>Geoglossaceae</taxon>
        <taxon>Trichoglossum</taxon>
    </lineage>
</organism>
<reference evidence="2" key="1">
    <citation type="submission" date="2021-03" db="EMBL/GenBank/DDBJ databases">
        <title>Comparative genomics and phylogenomic investigation of the class Geoglossomycetes provide insights into ecological specialization and systematics.</title>
        <authorList>
            <person name="Melie T."/>
            <person name="Pirro S."/>
            <person name="Miller A.N."/>
            <person name="Quandt A."/>
        </authorList>
    </citation>
    <scope>NUCLEOTIDE SEQUENCE</scope>
    <source>
        <strain evidence="2">CAQ_001_2017</strain>
    </source>
</reference>
<dbReference type="InterPro" id="IPR036404">
    <property type="entry name" value="Jacalin-like_lectin_dom_sf"/>
</dbReference>
<accession>A0A9P8LAW2</accession>
<evidence type="ECO:0000313" key="2">
    <source>
        <dbReference type="EMBL" id="KAH0558968.1"/>
    </source>
</evidence>
<dbReference type="EMBL" id="JAGHQM010000691">
    <property type="protein sequence ID" value="KAH0558968.1"/>
    <property type="molecule type" value="Genomic_DNA"/>
</dbReference>
<evidence type="ECO:0000259" key="1">
    <source>
        <dbReference type="PROSITE" id="PS50181"/>
    </source>
</evidence>
<dbReference type="InterPro" id="IPR036047">
    <property type="entry name" value="F-box-like_dom_sf"/>
</dbReference>
<dbReference type="InterPro" id="IPR056021">
    <property type="entry name" value="DUF7600"/>
</dbReference>
<dbReference type="SUPFAM" id="SSF81383">
    <property type="entry name" value="F-box domain"/>
    <property type="match status" value="1"/>
</dbReference>
<feature type="domain" description="F-box" evidence="1">
    <location>
        <begin position="153"/>
        <end position="199"/>
    </location>
</feature>
<gene>
    <name evidence="2" type="ORF">GP486_004412</name>
</gene>